<evidence type="ECO:0000256" key="4">
    <source>
        <dbReference type="ARBA" id="ARBA00022519"/>
    </source>
</evidence>
<evidence type="ECO:0000256" key="2">
    <source>
        <dbReference type="ARBA" id="ARBA00012539"/>
    </source>
</evidence>
<reference evidence="15 16" key="1">
    <citation type="submission" date="2020-03" db="EMBL/GenBank/DDBJ databases">
        <title>Draft Genome Sequence of 2-Methylisoborneol Producing Pseudanabaena yagii Strain GIHE-NHR1 Isolated from North Han River in South Korea.</title>
        <authorList>
            <person name="Jeong J."/>
        </authorList>
    </citation>
    <scope>NUCLEOTIDE SEQUENCE [LARGE SCALE GENOMIC DNA]</scope>
    <source>
        <strain evidence="15 16">GIHE-NHR1</strain>
    </source>
</reference>
<feature type="transmembrane region" description="Helical" evidence="12">
    <location>
        <begin position="143"/>
        <end position="168"/>
    </location>
</feature>
<evidence type="ECO:0000313" key="16">
    <source>
        <dbReference type="Proteomes" id="UP000738376"/>
    </source>
</evidence>
<dbReference type="InterPro" id="IPR003919">
    <property type="entry name" value="Cell_synth_A"/>
</dbReference>
<sequence length="755" mass="86287">MKVALQPSKLKSKKIGFPSSILHLGTKQKSITQQFISPWVWGFFIVSITIFIACAFVALNRPTLLPFQIVNPLVFRPLPEFLSLPISFDDILIPAIAIAAFCLALIHIPANNFTRLIAHTVISILAIRYLVWRATVTLNTAHWLSVIISVILLMNELVWIGTYLLYLFQTTWTTESRRKREADHYEAAVIAGEYLPSVDVFIPTYKEPDFIVRRTAIGCQAMNYPNKTIYILDDTRRPHIQKMAEELGCKYITRPNNNHAKAGNLNNALPQTDGELITIMDADFVPFTNFLMRTVGFFQNPKYDLVQTPQFFYNPDYHARNLGLSDKMPNDMEHFFGHVQPGRDNGNCVICCGTSYVVRRSSLEAIGGYYTGCCVEDYQTSIKLLTNGGCIAYLNELLSMGESTRMFADFLDQRLRWLQGNMQVYFRKDLHIWTKLNWIQKSFHVSLIFFCFNPVVRFISLAMPLLSLFFGTSPLIASVSEYIYYAAPFAIAFLFVFGWSTGDRLSAIWNEVYETAFCFPAMGRLALILRNPFAKASTATRKGVKADRKNYNFCHTYPLLIMMSLTLIGVVMHYGGYLLGIWEINQHEYMGKEFLLFWLIYNFIVMAVALLSAIDQPVRRDVDRFPLCTFCKLTVKDRVYWGYTNDLSEGGASLTLNKNNELVNLQGTQEGLLEFVEHGFTVKCTVIRSASRDRFANASLKFQDVSLEQHRKLIVLLYCSLEWWKERKKPNGLDASLEVLAAIFKSKPLLNVHTN</sequence>
<dbReference type="CDD" id="cd06421">
    <property type="entry name" value="CESA_CelA_like"/>
    <property type="match status" value="1"/>
</dbReference>
<feature type="transmembrane region" description="Helical" evidence="12">
    <location>
        <begin position="39"/>
        <end position="61"/>
    </location>
</feature>
<dbReference type="EMBL" id="JAAVJL010000001">
    <property type="protein sequence ID" value="NMF57849.1"/>
    <property type="molecule type" value="Genomic_DNA"/>
</dbReference>
<evidence type="ECO:0000259" key="13">
    <source>
        <dbReference type="Pfam" id="PF00535"/>
    </source>
</evidence>
<keyword evidence="6" id="KW-0808">Transferase</keyword>
<feature type="transmembrane region" description="Helical" evidence="12">
    <location>
        <begin position="557"/>
        <end position="582"/>
    </location>
</feature>
<feature type="transmembrane region" description="Helical" evidence="12">
    <location>
        <begin position="482"/>
        <end position="500"/>
    </location>
</feature>
<keyword evidence="9 12" id="KW-1133">Transmembrane helix</keyword>
<dbReference type="PRINTS" id="PR01439">
    <property type="entry name" value="CELLSNTHASEA"/>
</dbReference>
<feature type="transmembrane region" description="Helical" evidence="12">
    <location>
        <begin position="445"/>
        <end position="470"/>
    </location>
</feature>
<dbReference type="InterPro" id="IPR050321">
    <property type="entry name" value="Glycosyltr_2/OpgH_subfam"/>
</dbReference>
<organism evidence="15 16">
    <name type="scientific">Pseudanabaena yagii GIHE-NHR1</name>
    <dbReference type="NCBI Taxonomy" id="2722753"/>
    <lineage>
        <taxon>Bacteria</taxon>
        <taxon>Bacillati</taxon>
        <taxon>Cyanobacteriota</taxon>
        <taxon>Cyanophyceae</taxon>
        <taxon>Pseudanabaenales</taxon>
        <taxon>Pseudanabaenaceae</taxon>
        <taxon>Pseudanabaena</taxon>
        <taxon>Pseudanabaena yagii</taxon>
    </lineage>
</organism>
<dbReference type="SUPFAM" id="SSF53448">
    <property type="entry name" value="Nucleotide-diphospho-sugar transferases"/>
    <property type="match status" value="1"/>
</dbReference>
<evidence type="ECO:0000313" key="15">
    <source>
        <dbReference type="EMBL" id="NMF57849.1"/>
    </source>
</evidence>
<evidence type="ECO:0000256" key="8">
    <source>
        <dbReference type="ARBA" id="ARBA00022916"/>
    </source>
</evidence>
<keyword evidence="7 12" id="KW-0812">Transmembrane</keyword>
<dbReference type="Gene3D" id="3.90.550.10">
    <property type="entry name" value="Spore Coat Polysaccharide Biosynthesis Protein SpsA, Chain A"/>
    <property type="match status" value="1"/>
</dbReference>
<evidence type="ECO:0000256" key="5">
    <source>
        <dbReference type="ARBA" id="ARBA00022676"/>
    </source>
</evidence>
<comment type="subcellular location">
    <subcellularLocation>
        <location evidence="1">Cell inner membrane</location>
        <topology evidence="1">Multi-pass membrane protein</topology>
    </subcellularLocation>
</comment>
<comment type="caution">
    <text evidence="15">The sequence shown here is derived from an EMBL/GenBank/DDBJ whole genome shotgun (WGS) entry which is preliminary data.</text>
</comment>
<name>A0ABX1LSQ3_9CYAN</name>
<evidence type="ECO:0000256" key="11">
    <source>
        <dbReference type="ARBA" id="ARBA00048682"/>
    </source>
</evidence>
<evidence type="ECO:0000256" key="10">
    <source>
        <dbReference type="ARBA" id="ARBA00023136"/>
    </source>
</evidence>
<feature type="transmembrane region" description="Helical" evidence="12">
    <location>
        <begin position="594"/>
        <end position="614"/>
    </location>
</feature>
<evidence type="ECO:0000256" key="9">
    <source>
        <dbReference type="ARBA" id="ARBA00022989"/>
    </source>
</evidence>
<dbReference type="RefSeq" id="WP_169362831.1">
    <property type="nucleotide sequence ID" value="NZ_JAAVJL010000001.1"/>
</dbReference>
<feature type="transmembrane region" description="Helical" evidence="12">
    <location>
        <begin position="81"/>
        <end position="106"/>
    </location>
</feature>
<comment type="catalytic activity">
    <reaction evidence="11">
        <text>[(1-&gt;4)-beta-D-glucosyl](n) + UDP-alpha-D-glucose = [(1-&gt;4)-beta-D-glucosyl](n+1) + UDP + H(+)</text>
        <dbReference type="Rhea" id="RHEA:19929"/>
        <dbReference type="Rhea" id="RHEA-COMP:10033"/>
        <dbReference type="Rhea" id="RHEA-COMP:10034"/>
        <dbReference type="ChEBI" id="CHEBI:15378"/>
        <dbReference type="ChEBI" id="CHEBI:18246"/>
        <dbReference type="ChEBI" id="CHEBI:58223"/>
        <dbReference type="ChEBI" id="CHEBI:58885"/>
        <dbReference type="EC" id="2.4.1.12"/>
    </reaction>
</comment>
<dbReference type="EC" id="2.4.1.12" evidence="2"/>
<dbReference type="InterPro" id="IPR029044">
    <property type="entry name" value="Nucleotide-diphossugar_trans"/>
</dbReference>
<evidence type="ECO:0000256" key="1">
    <source>
        <dbReference type="ARBA" id="ARBA00004429"/>
    </source>
</evidence>
<keyword evidence="10 12" id="KW-0472">Membrane</keyword>
<dbReference type="Proteomes" id="UP000738376">
    <property type="component" value="Unassembled WGS sequence"/>
</dbReference>
<feature type="domain" description="PilZ" evidence="14">
    <location>
        <begin position="619"/>
        <end position="718"/>
    </location>
</feature>
<evidence type="ECO:0000259" key="14">
    <source>
        <dbReference type="Pfam" id="PF07238"/>
    </source>
</evidence>
<dbReference type="Pfam" id="PF07238">
    <property type="entry name" value="PilZ"/>
    <property type="match status" value="1"/>
</dbReference>
<feature type="domain" description="Glycosyltransferase 2-like" evidence="13">
    <location>
        <begin position="200"/>
        <end position="366"/>
    </location>
</feature>
<dbReference type="PANTHER" id="PTHR43867">
    <property type="entry name" value="CELLULOSE SYNTHASE CATALYTIC SUBUNIT A [UDP-FORMING]"/>
    <property type="match status" value="1"/>
</dbReference>
<evidence type="ECO:0000256" key="12">
    <source>
        <dbReference type="SAM" id="Phobius"/>
    </source>
</evidence>
<keyword evidence="3" id="KW-1003">Cell membrane</keyword>
<dbReference type="PANTHER" id="PTHR43867:SF2">
    <property type="entry name" value="CELLULOSE SYNTHASE CATALYTIC SUBUNIT A [UDP-FORMING]"/>
    <property type="match status" value="1"/>
</dbReference>
<dbReference type="Pfam" id="PF00535">
    <property type="entry name" value="Glycos_transf_2"/>
    <property type="match status" value="1"/>
</dbReference>
<evidence type="ECO:0000256" key="7">
    <source>
        <dbReference type="ARBA" id="ARBA00022692"/>
    </source>
</evidence>
<protein>
    <recommendedName>
        <fullName evidence="2">cellulose synthase (UDP-forming)</fullName>
        <ecNumber evidence="2">2.4.1.12</ecNumber>
    </recommendedName>
</protein>
<dbReference type="InterPro" id="IPR001173">
    <property type="entry name" value="Glyco_trans_2-like"/>
</dbReference>
<feature type="transmembrane region" description="Helical" evidence="12">
    <location>
        <begin position="113"/>
        <end position="131"/>
    </location>
</feature>
<dbReference type="Gene3D" id="2.40.10.220">
    <property type="entry name" value="predicted glycosyltransferase like domains"/>
    <property type="match status" value="1"/>
</dbReference>
<proteinExistence type="predicted"/>
<keyword evidence="16" id="KW-1185">Reference proteome</keyword>
<evidence type="ECO:0000256" key="6">
    <source>
        <dbReference type="ARBA" id="ARBA00022679"/>
    </source>
</evidence>
<keyword evidence="5" id="KW-0328">Glycosyltransferase</keyword>
<dbReference type="InterPro" id="IPR009875">
    <property type="entry name" value="PilZ_domain"/>
</dbReference>
<evidence type="ECO:0000256" key="3">
    <source>
        <dbReference type="ARBA" id="ARBA00022475"/>
    </source>
</evidence>
<gene>
    <name evidence="15" type="ORF">HC246_07410</name>
</gene>
<accession>A0ABX1LSQ3</accession>
<keyword evidence="4" id="KW-0997">Cell inner membrane</keyword>
<keyword evidence="8" id="KW-0135">Cellulose biosynthesis</keyword>